<reference evidence="6" key="1">
    <citation type="journal article" date="2019" name="Int. J. Syst. Evol. Microbiol.">
        <title>The Global Catalogue of Microorganisms (GCM) 10K type strain sequencing project: providing services to taxonomists for standard genome sequencing and annotation.</title>
        <authorList>
            <consortium name="The Broad Institute Genomics Platform"/>
            <consortium name="The Broad Institute Genome Sequencing Center for Infectious Disease"/>
            <person name="Wu L."/>
            <person name="Ma J."/>
        </authorList>
    </citation>
    <scope>NUCLEOTIDE SEQUENCE [LARGE SCALE GENOMIC DNA]</scope>
    <source>
        <strain evidence="6">KCTC 23299</strain>
    </source>
</reference>
<feature type="signal peptide" evidence="3">
    <location>
        <begin position="1"/>
        <end position="15"/>
    </location>
</feature>
<evidence type="ECO:0000256" key="3">
    <source>
        <dbReference type="SAM" id="SignalP"/>
    </source>
</evidence>
<dbReference type="EMBL" id="JBHUOZ010000003">
    <property type="protein sequence ID" value="MFD2920315.1"/>
    <property type="molecule type" value="Genomic_DNA"/>
</dbReference>
<dbReference type="NCBIfam" id="TIGR04189">
    <property type="entry name" value="surface_SprA"/>
    <property type="match status" value="1"/>
</dbReference>
<dbReference type="Proteomes" id="UP001597511">
    <property type="component" value="Unassembled WGS sequence"/>
</dbReference>
<feature type="domain" description="Gliding motility protein SprA N-terminal" evidence="4">
    <location>
        <begin position="144"/>
        <end position="339"/>
    </location>
</feature>
<feature type="region of interest" description="Disordered" evidence="2">
    <location>
        <begin position="1859"/>
        <end position="1887"/>
    </location>
</feature>
<accession>A0ABW6A7C6</accession>
<evidence type="ECO:0000256" key="2">
    <source>
        <dbReference type="SAM" id="MobiDB-lite"/>
    </source>
</evidence>
<keyword evidence="6" id="KW-1185">Reference proteome</keyword>
<proteinExistence type="predicted"/>
<feature type="domain" description="Gliding motility protein SprA N-terminal" evidence="4">
    <location>
        <begin position="1077"/>
        <end position="1579"/>
    </location>
</feature>
<evidence type="ECO:0000256" key="1">
    <source>
        <dbReference type="SAM" id="Coils"/>
    </source>
</evidence>
<sequence length="2415" mass="275121">MVTIFILLTCQFAYAGFLPDKNITDTVPKGNDSLPYPLRDRYGDPYNNRYRNSFDLKDTAFVKRTIEYDPVTKEYYIIEKIGDRYYRSPMTFSMDEFLRMQGEEDEREYFRKRSQLLTNMNRRGYKPRFNIRNEWFNRLIGTGRIDIKPSGYVDMLVGYQGQKINNPTLPERARRNGGLDFDMDARFQVDANIGDKLRLPINYNTAANFEFENQLNLNYLGKDDEIVKQFQLGNVAFNSKGTLIPSVNSLFGVRTQLQFGKLFVTGVLANQRAQRQSMQLQGGAASMDFSLRADEYEENRHFLLSQYFRNNFNNAMSELPIVKSPAIILRMEVWVTNRTGVTTDTRDVVALMDLGENAPFNPTWGGSADVRPYNKANSLYSTITANPANRSSSNVQNYLSGLGMTAVQEFEKTFARKLQPTDYYFNPQIGFLSLNQPLQPDEVLGVAFQYSYNGQTLQVGEFSQDVPPDSTATSQKVLFLKMLKATSQRTNLPIWDLMMKNVYSVGYGNLERQDFTLDVLYEEPSLGEKRYLPPTDVDPTYEGQPIISLLRLDRLNNQNDPQPDGKFDYIENYTVISQMSRIIFPVLEPFGRDLEYVYNSPAMQQKYLYYPLYDTIKAIAQTYANLNRFKIKGRSKTSSMGGGVGEYQLGFNIPKGSVSVTAGGQILQENIDYEINYDLGTLRVINQSILNSGVPVDIQYENQATFGLQQKNFLGVRLDYLHNKNLTIGATMARLSERPFFVKQAYGEDPVRNTMFGLDVDYRKDIPRLTKWLNRLPFYSSQAMSSITGYAEAAYLKPGHAKQIGKGSSGVMFIDDFEGTRANIDLRFPIISWTLASTPQMFPEATLNNDLAYGYNRAKLAWYNIEPVLQEKNNPNNPLRSDLNELSKFEVRQVLQREIFPNRSLDFGQGLLNTFDLAFYPRNKGPYNFETRPGRIDANNRLTNPTQAWGGIMRNIDQIDFETNNIEYIEFWVQDPFINNPSSPGGKLYFNLGNISEDVLKDGKRQYENGLPTPNNPGAKVDETTVWGKVPANPMQITNAFNIDEADRVHQDVGFDGLSDEEERVKFAAYLNSLPPGAAAAAQADPSNDNFKPYRDASYDATNAGILERYMNVNNPHGNSPVNNGNSQFVNAFTQYPDAEELNRDNTLNEAEEYFQYAIDMKPFMTAGTNFITDVREVQVQLANGNAAMAKWYLFRIPIKDYESKVGNIPDFKSIRFIRMFMTGFNDEQVVLRFGKLELVRNQWRQYQYKIDTTGNYTNIPTNDPTQFNTLAVNLEENDQRQPIKYVMPPGVDRQQQISNNNVQLFLNEQALSVQLCDLPKGETRGVFKNMNLDMRQYGKLRMFIHAESRGFGGADVLRDNDLSAVIRIGSDLQGNYYEVKIPLKKTPFGATDSLAIWPELNNLDFDLNILTKLKMSRNSSGANASLYYKEVDANTGRSYAIIGNPNLGEVRSMLMAVENTQLETACAEVWFNELRFSNLDEDGGWAATGRVDITLADLGRITVSGSARSAGFGTLEQRVNERSREDVYNIDVAANIDAGKLLPKSALLQIPVYAGYSRMVSTPEYDPFDLDIKYRDKLRAASAADRDSIKAQAQDVTTIKTLNFTNVKKMLKPGKKPQLWSLSNFDVSYSYINTTRYNPLIEHEELERTRAALGYNYMIQPKFVEPFKRLIKSNSKWLTFIKEFNFNYLPSQLSFKADVYRQFGAIRPRNIGGGKYKIPETYDKYFTFDRFYILQWDLTKSININFNATNYARIDEPFGRIDTKEKKDSVRSNLFKGGRNTQYMQDLTIGYRLPTEKFPLLDWTTGRFTYKTSYNWLAASLLARELGNTLSNTQTRTFNAELNFEQLYSKNRFLRAVNSEPQPRNPNSRGQNGAAPDQPATPKVKAPRIVITDSMRATMSKKEIRKYIRKAKKEARRAAREERRREREVRRNQPMELNGVVRAVGGVLTAVKRVGIDYTQEFGTTLPGYMDSTRVLGANLKSGQPGFGFIFGYQPDTSWINNFGAKGLLSTDAMLTSMIQQRYNERLSITGQLSPIRDLTIDINYDKTFSKQYSELYKDTSGGVTGLARLNAYAAGSFSVSYISFQTLFGKFNPNEVSQTFKQFEANRVVLSGRLKGLNPYASGATQDAEGYWDGYGRYAQDVVIPAFLAAYTKKDPNNISLIKNNNPNIQSNPFRKIMPKPNWALTYNGLSRIPGLDKIFTNVTLRHGYHSTLGMNSFNTALLFTDPFRVGYPLFRDSISGSYIPYFLVPNITIQESFDPLIEVDVTFTNQLSTRIEFRKTRQLSLSLLDYQLAENRSTEVTFGFNWRKKGIPFLKNVTIGKKGMKLDNDVTFRFDFSLRDNATANSKLDQEQAFGTAGQKIIRIAPSIDYILNNRISLKLYFEQNRNMPKISNAFPITNTRGGLQVRISLAQ</sequence>
<feature type="chain" id="PRO_5045301105" evidence="3">
    <location>
        <begin position="16"/>
        <end position="2415"/>
    </location>
</feature>
<dbReference type="InterPro" id="IPR025684">
    <property type="entry name" value="SprA_N_dom"/>
</dbReference>
<gene>
    <name evidence="5" type="primary">sprA</name>
    <name evidence="5" type="ORF">ACFS6H_11375</name>
</gene>
<comment type="caution">
    <text evidence="5">The sequence shown here is derived from an EMBL/GenBank/DDBJ whole genome shotgun (WGS) entry which is preliminary data.</text>
</comment>
<feature type="coiled-coil region" evidence="1">
    <location>
        <begin position="1902"/>
        <end position="1933"/>
    </location>
</feature>
<keyword evidence="3" id="KW-0732">Signal</keyword>
<evidence type="ECO:0000313" key="5">
    <source>
        <dbReference type="EMBL" id="MFD2920315.1"/>
    </source>
</evidence>
<evidence type="ECO:0000259" key="4">
    <source>
        <dbReference type="Pfam" id="PF14349"/>
    </source>
</evidence>
<dbReference type="InterPro" id="IPR026377">
    <property type="entry name" value="Cell_surface_SprA"/>
</dbReference>
<organism evidence="5 6">
    <name type="scientific">Terrimonas rubra</name>
    <dbReference type="NCBI Taxonomy" id="1035890"/>
    <lineage>
        <taxon>Bacteria</taxon>
        <taxon>Pseudomonadati</taxon>
        <taxon>Bacteroidota</taxon>
        <taxon>Chitinophagia</taxon>
        <taxon>Chitinophagales</taxon>
        <taxon>Chitinophagaceae</taxon>
        <taxon>Terrimonas</taxon>
    </lineage>
</organism>
<name>A0ABW6A7C6_9BACT</name>
<keyword evidence="1" id="KW-0175">Coiled coil</keyword>
<dbReference type="Pfam" id="PF14349">
    <property type="entry name" value="SprA_N"/>
    <property type="match status" value="2"/>
</dbReference>
<protein>
    <submittedName>
        <fullName evidence="5">Cell surface protein SprA</fullName>
    </submittedName>
</protein>
<evidence type="ECO:0000313" key="6">
    <source>
        <dbReference type="Proteomes" id="UP001597511"/>
    </source>
</evidence>
<feature type="compositionally biased region" description="Polar residues" evidence="2">
    <location>
        <begin position="1860"/>
        <end position="1872"/>
    </location>
</feature>
<dbReference type="RefSeq" id="WP_386098423.1">
    <property type="nucleotide sequence ID" value="NZ_JBHUOZ010000003.1"/>
</dbReference>